<evidence type="ECO:0000256" key="4">
    <source>
        <dbReference type="ARBA" id="ARBA00023125"/>
    </source>
</evidence>
<dbReference type="Gene3D" id="1.10.132.10">
    <property type="match status" value="1"/>
</dbReference>
<keyword evidence="12" id="KW-1185">Reference proteome</keyword>
<dbReference type="InterPro" id="IPR014711">
    <property type="entry name" value="TopoI_cat_a-hlx-sub_euk"/>
</dbReference>
<evidence type="ECO:0000256" key="5">
    <source>
        <dbReference type="ARBA" id="ARBA00023235"/>
    </source>
</evidence>
<dbReference type="GO" id="GO:0005694">
    <property type="term" value="C:chromosome"/>
    <property type="evidence" value="ECO:0007669"/>
    <property type="project" value="InterPro"/>
</dbReference>
<dbReference type="AlphaFoldDB" id="A0A507FQP7"/>
<dbReference type="InterPro" id="IPR025834">
    <property type="entry name" value="TopoI_C_dom"/>
</dbReference>
<name>A0A507FQP7_9FUNG</name>
<comment type="caution">
    <text evidence="11">The sequence shown here is derived from an EMBL/GenBank/DDBJ whole genome shotgun (WGS) entry which is preliminary data.</text>
</comment>
<dbReference type="GO" id="GO:0003677">
    <property type="term" value="F:DNA binding"/>
    <property type="evidence" value="ECO:0007669"/>
    <property type="project" value="UniProtKB-UniRule"/>
</dbReference>
<comment type="function">
    <text evidence="7">Releases the supercoiling and torsional tension of DNA introduced during the DNA replication and transcription by transiently cleaving and rejoining one strand of the DNA duplex. Introduces a single-strand break via transesterification at the specific target site 5'-[CT]CCTTp site in duplex DNA. The scissile phosphodiester is attacked by the catalytic tyrosine of the enzyme, resulting in the formation of a DNA-(3'-phosphotyrosyl)-enzyme intermediate and the expulsion of a 5'-OH DNA strand. The free DNA strand then undergoes passage around the unbroken strand thus removing DNA supercoils. Finally, in the religation step, the DNA 5'-OH attacks the covalent intermediate to expel the active-site tyrosine and restore the DNA phosphodiester backbone.</text>
</comment>
<evidence type="ECO:0000256" key="2">
    <source>
        <dbReference type="ARBA" id="ARBA00006645"/>
    </source>
</evidence>
<dbReference type="EC" id="5.6.2.1" evidence="7"/>
<evidence type="ECO:0000313" key="11">
    <source>
        <dbReference type="EMBL" id="TPX78592.1"/>
    </source>
</evidence>
<feature type="coiled-coil region" evidence="8">
    <location>
        <begin position="328"/>
        <end position="355"/>
    </location>
</feature>
<feature type="compositionally biased region" description="Acidic residues" evidence="9">
    <location>
        <begin position="205"/>
        <end position="221"/>
    </location>
</feature>
<dbReference type="FunFam" id="1.10.10.41:FF:000001">
    <property type="entry name" value="DNA topoisomerase I"/>
    <property type="match status" value="1"/>
</dbReference>
<protein>
    <recommendedName>
        <fullName evidence="7">DNA topoisomerase I</fullName>
        <ecNumber evidence="7">5.6.2.1</ecNumber>
    </recommendedName>
    <alternativeName>
        <fullName evidence="7">DNA topoisomerase 1</fullName>
    </alternativeName>
</protein>
<evidence type="ECO:0000256" key="3">
    <source>
        <dbReference type="ARBA" id="ARBA00023029"/>
    </source>
</evidence>
<dbReference type="InterPro" id="IPR018521">
    <property type="entry name" value="TopoIB_AS"/>
</dbReference>
<dbReference type="EMBL" id="QEAP01000002">
    <property type="protein sequence ID" value="TPX78592.1"/>
    <property type="molecule type" value="Genomic_DNA"/>
</dbReference>
<evidence type="ECO:0000256" key="1">
    <source>
        <dbReference type="ARBA" id="ARBA00000213"/>
    </source>
</evidence>
<dbReference type="FunFam" id="3.90.15.10:FF:000002">
    <property type="entry name" value="DNA topoisomerase I"/>
    <property type="match status" value="1"/>
</dbReference>
<evidence type="ECO:0000256" key="8">
    <source>
        <dbReference type="SAM" id="Coils"/>
    </source>
</evidence>
<reference evidence="11 12" key="1">
    <citation type="journal article" date="2019" name="Sci. Rep.">
        <title>Comparative genomics of chytrid fungi reveal insights into the obligate biotrophic and pathogenic lifestyle of Synchytrium endobioticum.</title>
        <authorList>
            <person name="van de Vossenberg B.T.L.H."/>
            <person name="Warris S."/>
            <person name="Nguyen H.D.T."/>
            <person name="van Gent-Pelzer M.P.E."/>
            <person name="Joly D.L."/>
            <person name="van de Geest H.C."/>
            <person name="Bonants P.J.M."/>
            <person name="Smith D.S."/>
            <person name="Levesque C.A."/>
            <person name="van der Lee T.A.J."/>
        </authorList>
    </citation>
    <scope>NUCLEOTIDE SEQUENCE [LARGE SCALE GENOMIC DNA]</scope>
    <source>
        <strain evidence="11 12">CBS 675.73</strain>
    </source>
</reference>
<feature type="compositionally biased region" description="Acidic residues" evidence="9">
    <location>
        <begin position="23"/>
        <end position="37"/>
    </location>
</feature>
<proteinExistence type="inferred from homology"/>
<dbReference type="GO" id="GO:0006265">
    <property type="term" value="P:DNA topological change"/>
    <property type="evidence" value="ECO:0007669"/>
    <property type="project" value="UniProtKB-UniRule"/>
</dbReference>
<dbReference type="InterPro" id="IPR001631">
    <property type="entry name" value="TopoI"/>
</dbReference>
<dbReference type="InterPro" id="IPR051062">
    <property type="entry name" value="Topoisomerase_IB"/>
</dbReference>
<dbReference type="PANTHER" id="PTHR10290">
    <property type="entry name" value="DNA TOPOISOMERASE I"/>
    <property type="match status" value="1"/>
</dbReference>
<dbReference type="CDD" id="cd00660">
    <property type="entry name" value="Topoisomer_IB_N"/>
    <property type="match status" value="1"/>
</dbReference>
<keyword evidence="4 6" id="KW-0238">DNA-binding</keyword>
<dbReference type="OrthoDB" id="47179at2759"/>
<comment type="similarity">
    <text evidence="2 6 7">Belongs to the type IB topoisomerase family.</text>
</comment>
<feature type="region of interest" description="Disordered" evidence="9">
    <location>
        <begin position="1"/>
        <end position="222"/>
    </location>
</feature>
<dbReference type="Gene3D" id="3.90.15.10">
    <property type="entry name" value="Topoisomerase I, Chain A, domain 3"/>
    <property type="match status" value="1"/>
</dbReference>
<dbReference type="PANTHER" id="PTHR10290:SF3">
    <property type="entry name" value="DNA TOPOISOMERASE 1"/>
    <property type="match status" value="1"/>
</dbReference>
<dbReference type="InterPro" id="IPR011010">
    <property type="entry name" value="DNA_brk_join_enz"/>
</dbReference>
<dbReference type="SUPFAM" id="SSF56741">
    <property type="entry name" value="Eukaryotic DNA topoisomerase I, N-terminal DNA-binding fragment"/>
    <property type="match status" value="1"/>
</dbReference>
<dbReference type="GO" id="GO:0003917">
    <property type="term" value="F:DNA topoisomerase type I (single strand cut, ATP-independent) activity"/>
    <property type="evidence" value="ECO:0007669"/>
    <property type="project" value="UniProtKB-UniRule"/>
</dbReference>
<dbReference type="Gene3D" id="2.170.11.10">
    <property type="entry name" value="DNA Topoisomerase I, domain 2"/>
    <property type="match status" value="1"/>
</dbReference>
<dbReference type="Pfam" id="PF02919">
    <property type="entry name" value="Topoisom_I_N"/>
    <property type="match status" value="1"/>
</dbReference>
<feature type="compositionally biased region" description="Acidic residues" evidence="9">
    <location>
        <begin position="127"/>
        <end position="143"/>
    </location>
</feature>
<feature type="compositionally biased region" description="Basic and acidic residues" evidence="9">
    <location>
        <begin position="150"/>
        <end position="176"/>
    </location>
</feature>
<dbReference type="InterPro" id="IPR008336">
    <property type="entry name" value="TopoI_DNA-bd_euk"/>
</dbReference>
<accession>A0A507FQP7</accession>
<evidence type="ECO:0000256" key="9">
    <source>
        <dbReference type="SAM" id="MobiDB-lite"/>
    </source>
</evidence>
<sequence length="835" mass="94784">MSEQPLRRRASVKAAEVLKSSDNDDMDRDSSDSSDDFDAPKSSSAKKATKASHSKAEVSDSDDDVPLSARKQSKPTAANGNVPQNKRAANGSSRNSAANDDNGNDSETSDAPVTKKSKTAAEKKVDDENENGDNESDEDDDDVPLSKKKANGDVKAKKTPVGKKDTAAKRKLKVEESAVTPAKKRKTPAIKKSGTPVKNEKKGEDDDNDENADEEEEEEDQFAWWKDGALDTSEKWKTMEHQGPVFPPAYVPHGIKMKYNGAPIELEPDSEEVATFFAGIIGTDYEQNKTFCANFFRDFLTVLKKQKKTCPIKEFAKCDFTPIYQHLQEQKELRKAMTKEQKQKIKEEKLALEEKYGWALFDGRKEKVGNFRIEPPGLFRGRGDHPKTGTLKLRVMPEQVTINIGKEAKVPEPPAGHKWGSVVHDNTVAWLATWKENVNDNIKYVLMAATSSLKGQSDLKKFEKARELKKHIAKIRRDYTDGLKDKVMATRQLSTALYFIDRLALRAGNEKGEDEADTVGCCSLRFEHVTLEPPNKVIFDFLGKDSIRYYNEVAVDEQVFKNIKIFKREPKKEGDMLFDRLNTAILNKDLTKYMTGLSAKVFRTFNASYTFQKELNSTPADGTMQEKILAYNRANRQVAILCNHQRTVSKAHTAQMGKIQDKVRGYKYERSLIKKALLEVDPKLKKKRPELLEDESDVDDDFVQRYLTGLEEKEKDRVAKALEKENEKRKAEGKAPLKELEKKKSVPTPLESLSVEKLEKKLEDMGKRIETTKLQIIDKDENKTTALGTSKINYIDPRISIAWCKKYDVDLEKIFNRSLREKFHWASHLDDDWEF</sequence>
<dbReference type="InterPro" id="IPR013500">
    <property type="entry name" value="TopoI_cat_euk"/>
</dbReference>
<dbReference type="InterPro" id="IPR036202">
    <property type="entry name" value="TopoI_DNA-bd_euk_N_sf"/>
</dbReference>
<dbReference type="Pfam" id="PF14370">
    <property type="entry name" value="Topo_C_assoc"/>
    <property type="match status" value="1"/>
</dbReference>
<dbReference type="GO" id="GO:0006260">
    <property type="term" value="P:DNA replication"/>
    <property type="evidence" value="ECO:0007669"/>
    <property type="project" value="TreeGrafter"/>
</dbReference>
<organism evidence="11 12">
    <name type="scientific">Chytriomyces confervae</name>
    <dbReference type="NCBI Taxonomy" id="246404"/>
    <lineage>
        <taxon>Eukaryota</taxon>
        <taxon>Fungi</taxon>
        <taxon>Fungi incertae sedis</taxon>
        <taxon>Chytridiomycota</taxon>
        <taxon>Chytridiomycota incertae sedis</taxon>
        <taxon>Chytridiomycetes</taxon>
        <taxon>Chytridiales</taxon>
        <taxon>Chytriomycetaceae</taxon>
        <taxon>Chytriomyces</taxon>
    </lineage>
</organism>
<dbReference type="InterPro" id="IPR014727">
    <property type="entry name" value="TopoI_cat_a/b-sub_euk"/>
</dbReference>
<dbReference type="PROSITE" id="PS00176">
    <property type="entry name" value="TOPO_IB_1"/>
    <property type="match status" value="1"/>
</dbReference>
<dbReference type="Proteomes" id="UP000320333">
    <property type="component" value="Unassembled WGS sequence"/>
</dbReference>
<feature type="domain" description="DNA topoisomerase I eukaryotic-type" evidence="10">
    <location>
        <begin position="378"/>
        <end position="808"/>
    </location>
</feature>
<feature type="compositionally biased region" description="Low complexity" evidence="9">
    <location>
        <begin position="87"/>
        <end position="101"/>
    </location>
</feature>
<evidence type="ECO:0000256" key="7">
    <source>
        <dbReference type="RuleBase" id="RU365101"/>
    </source>
</evidence>
<gene>
    <name evidence="11" type="ORF">CcCBS67573_g00109</name>
</gene>
<dbReference type="SMART" id="SM00435">
    <property type="entry name" value="TOPEUc"/>
    <property type="match status" value="1"/>
</dbReference>
<feature type="compositionally biased region" description="Polar residues" evidence="9">
    <location>
        <begin position="74"/>
        <end position="84"/>
    </location>
</feature>
<dbReference type="PROSITE" id="PS52038">
    <property type="entry name" value="TOPO_IB_2"/>
    <property type="match status" value="1"/>
</dbReference>
<evidence type="ECO:0000259" key="10">
    <source>
        <dbReference type="SMART" id="SM00435"/>
    </source>
</evidence>
<feature type="region of interest" description="Disordered" evidence="9">
    <location>
        <begin position="722"/>
        <end position="744"/>
    </location>
</feature>
<dbReference type="PRINTS" id="PR00416">
    <property type="entry name" value="EUTPISMRASEI"/>
</dbReference>
<keyword evidence="8" id="KW-0175">Coiled coil</keyword>
<feature type="active site" description="O-(3'-phospho-DNA)-tyrosine intermediate" evidence="6">
    <location>
        <position position="794"/>
    </location>
</feature>
<dbReference type="Gene3D" id="1.10.10.41">
    <property type="entry name" value="Yeast DNA topoisomerase - domain 1"/>
    <property type="match status" value="1"/>
</dbReference>
<dbReference type="GO" id="GO:0007059">
    <property type="term" value="P:chromosome segregation"/>
    <property type="evidence" value="ECO:0007669"/>
    <property type="project" value="TreeGrafter"/>
</dbReference>
<dbReference type="STRING" id="246404.A0A507FQP7"/>
<dbReference type="CDD" id="cd00659">
    <property type="entry name" value="Topo_IB_C"/>
    <property type="match status" value="1"/>
</dbReference>
<dbReference type="SUPFAM" id="SSF56349">
    <property type="entry name" value="DNA breaking-rejoining enzymes"/>
    <property type="match status" value="1"/>
</dbReference>
<keyword evidence="3 6" id="KW-0799">Topoisomerase</keyword>
<evidence type="ECO:0000256" key="6">
    <source>
        <dbReference type="PROSITE-ProRule" id="PRU01382"/>
    </source>
</evidence>
<dbReference type="InterPro" id="IPR013030">
    <property type="entry name" value="DNA_topo_DNA_db_N_dom2"/>
</dbReference>
<evidence type="ECO:0000313" key="12">
    <source>
        <dbReference type="Proteomes" id="UP000320333"/>
    </source>
</evidence>
<comment type="catalytic activity">
    <reaction evidence="1 6 7">
        <text>ATP-independent breakage of single-stranded DNA, followed by passage and rejoining.</text>
        <dbReference type="EC" id="5.6.2.1"/>
    </reaction>
</comment>
<dbReference type="FunFam" id="2.170.11.10:FF:000001">
    <property type="entry name" value="DNA topoisomerase I"/>
    <property type="match status" value="1"/>
</dbReference>
<dbReference type="InterPro" id="IPR013499">
    <property type="entry name" value="TopoI_euk"/>
</dbReference>
<keyword evidence="5 6" id="KW-0413">Isomerase</keyword>
<dbReference type="InterPro" id="IPR013034">
    <property type="entry name" value="DNA_topo_DNA_db_N_dom1"/>
</dbReference>
<dbReference type="Pfam" id="PF01028">
    <property type="entry name" value="Topoisom_I"/>
    <property type="match status" value="1"/>
</dbReference>
<dbReference type="GO" id="GO:0005730">
    <property type="term" value="C:nucleolus"/>
    <property type="evidence" value="ECO:0007669"/>
    <property type="project" value="TreeGrafter"/>
</dbReference>
<dbReference type="GO" id="GO:0006338">
    <property type="term" value="P:chromatin remodeling"/>
    <property type="evidence" value="ECO:0007669"/>
    <property type="project" value="UniProtKB-ARBA"/>
</dbReference>